<evidence type="ECO:0000256" key="1">
    <source>
        <dbReference type="ARBA" id="ARBA00022448"/>
    </source>
</evidence>
<dbReference type="InterPro" id="IPR007249">
    <property type="entry name" value="DOP1_N"/>
</dbReference>
<name>A0A9P6NVU1_9BASI</name>
<feature type="region of interest" description="Disordered" evidence="4">
    <location>
        <begin position="1"/>
        <end position="68"/>
    </location>
</feature>
<feature type="domain" description="DOP1 N-terminal" evidence="5">
    <location>
        <begin position="91"/>
        <end position="155"/>
    </location>
</feature>
<protein>
    <recommendedName>
        <fullName evidence="5">DOP1 N-terminal domain-containing protein</fullName>
    </recommendedName>
</protein>
<dbReference type="InterPro" id="IPR040314">
    <property type="entry name" value="DOP1"/>
</dbReference>
<dbReference type="GO" id="GO:0015031">
    <property type="term" value="P:protein transport"/>
    <property type="evidence" value="ECO:0007669"/>
    <property type="project" value="UniProtKB-KW"/>
</dbReference>
<dbReference type="GO" id="GO:0005802">
    <property type="term" value="C:trans-Golgi network"/>
    <property type="evidence" value="ECO:0007669"/>
    <property type="project" value="TreeGrafter"/>
</dbReference>
<keyword evidence="7" id="KW-1185">Reference proteome</keyword>
<evidence type="ECO:0000256" key="3">
    <source>
        <dbReference type="ARBA" id="ARBA00046326"/>
    </source>
</evidence>
<evidence type="ECO:0000256" key="4">
    <source>
        <dbReference type="SAM" id="MobiDB-lite"/>
    </source>
</evidence>
<dbReference type="OrthoDB" id="297643at2759"/>
<comment type="caution">
    <text evidence="6">The sequence shown here is derived from an EMBL/GenBank/DDBJ whole genome shotgun (WGS) entry which is preliminary data.</text>
</comment>
<keyword evidence="2" id="KW-0653">Protein transport</keyword>
<proteinExistence type="inferred from homology"/>
<evidence type="ECO:0000259" key="5">
    <source>
        <dbReference type="Pfam" id="PF04118"/>
    </source>
</evidence>
<sequence>MSSGPPALPSSSSSLPKLTARSPALHQVPSIASLRSSSQSHPHARLSSASVDKTSAFSEQGEVKSGRALSVGRRARNDWIAGGQEKALTVDPKFRKYASLVERSLLSIDQVNEWADFITFLAKLLKTLQSHPQYPLIPHKLTVAMWLFEMLHANFSHQTSRAIFA</sequence>
<gene>
    <name evidence="6" type="ORF">CROQUDRAFT_103634</name>
</gene>
<dbReference type="PANTHER" id="PTHR14042:SF24">
    <property type="entry name" value="PROTEIN DOPEY-1 HOMOLOG"/>
    <property type="match status" value="1"/>
</dbReference>
<feature type="compositionally biased region" description="Low complexity" evidence="4">
    <location>
        <begin position="1"/>
        <end position="16"/>
    </location>
</feature>
<dbReference type="GO" id="GO:0005829">
    <property type="term" value="C:cytosol"/>
    <property type="evidence" value="ECO:0007669"/>
    <property type="project" value="GOC"/>
</dbReference>
<dbReference type="GO" id="GO:0006895">
    <property type="term" value="P:Golgi to endosome transport"/>
    <property type="evidence" value="ECO:0007669"/>
    <property type="project" value="InterPro"/>
</dbReference>
<organism evidence="6 7">
    <name type="scientific">Cronartium quercuum f. sp. fusiforme G11</name>
    <dbReference type="NCBI Taxonomy" id="708437"/>
    <lineage>
        <taxon>Eukaryota</taxon>
        <taxon>Fungi</taxon>
        <taxon>Dikarya</taxon>
        <taxon>Basidiomycota</taxon>
        <taxon>Pucciniomycotina</taxon>
        <taxon>Pucciniomycetes</taxon>
        <taxon>Pucciniales</taxon>
        <taxon>Coleosporiaceae</taxon>
        <taxon>Cronartium</taxon>
    </lineage>
</organism>
<evidence type="ECO:0000313" key="7">
    <source>
        <dbReference type="Proteomes" id="UP000886653"/>
    </source>
</evidence>
<accession>A0A9P6NVU1</accession>
<dbReference type="EMBL" id="MU167213">
    <property type="protein sequence ID" value="KAG0151322.1"/>
    <property type="molecule type" value="Genomic_DNA"/>
</dbReference>
<reference evidence="6" key="1">
    <citation type="submission" date="2013-11" db="EMBL/GenBank/DDBJ databases">
        <title>Genome sequence of the fusiform rust pathogen reveals effectors for host alternation and coevolution with pine.</title>
        <authorList>
            <consortium name="DOE Joint Genome Institute"/>
            <person name="Smith K."/>
            <person name="Pendleton A."/>
            <person name="Kubisiak T."/>
            <person name="Anderson C."/>
            <person name="Salamov A."/>
            <person name="Aerts A."/>
            <person name="Riley R."/>
            <person name="Clum A."/>
            <person name="Lindquist E."/>
            <person name="Ence D."/>
            <person name="Campbell M."/>
            <person name="Kronenberg Z."/>
            <person name="Feau N."/>
            <person name="Dhillon B."/>
            <person name="Hamelin R."/>
            <person name="Burleigh J."/>
            <person name="Smith J."/>
            <person name="Yandell M."/>
            <person name="Nelson C."/>
            <person name="Grigoriev I."/>
            <person name="Davis J."/>
        </authorList>
    </citation>
    <scope>NUCLEOTIDE SEQUENCE</scope>
    <source>
        <strain evidence="6">G11</strain>
    </source>
</reference>
<dbReference type="GO" id="GO:0005768">
    <property type="term" value="C:endosome"/>
    <property type="evidence" value="ECO:0007669"/>
    <property type="project" value="TreeGrafter"/>
</dbReference>
<keyword evidence="1" id="KW-0813">Transport</keyword>
<evidence type="ECO:0000256" key="2">
    <source>
        <dbReference type="ARBA" id="ARBA00022927"/>
    </source>
</evidence>
<dbReference type="Pfam" id="PF04118">
    <property type="entry name" value="Dopey_N"/>
    <property type="match status" value="1"/>
</dbReference>
<dbReference type="Proteomes" id="UP000886653">
    <property type="component" value="Unassembled WGS sequence"/>
</dbReference>
<dbReference type="AlphaFoldDB" id="A0A9P6NVU1"/>
<dbReference type="PANTHER" id="PTHR14042">
    <property type="entry name" value="DOPEY-RELATED"/>
    <property type="match status" value="1"/>
</dbReference>
<comment type="similarity">
    <text evidence="3">Belongs to the DOP1 family.</text>
</comment>
<evidence type="ECO:0000313" key="6">
    <source>
        <dbReference type="EMBL" id="KAG0151322.1"/>
    </source>
</evidence>
<feature type="compositionally biased region" description="Polar residues" evidence="4">
    <location>
        <begin position="33"/>
        <end position="58"/>
    </location>
</feature>